<reference evidence="7" key="1">
    <citation type="submission" date="2020-07" db="EMBL/GenBank/DDBJ databases">
        <title>Huge and variable diversity of episymbiotic CPR bacteria and DPANN archaea in groundwater ecosystems.</title>
        <authorList>
            <person name="He C.Y."/>
            <person name="Keren R."/>
            <person name="Whittaker M."/>
            <person name="Farag I.F."/>
            <person name="Doudna J."/>
            <person name="Cate J.H.D."/>
            <person name="Banfield J.F."/>
        </authorList>
    </citation>
    <scope>NUCLEOTIDE SEQUENCE</scope>
    <source>
        <strain evidence="7">NC_groundwater_973_Pr1_S-0.2um_54_13</strain>
    </source>
</reference>
<evidence type="ECO:0000313" key="7">
    <source>
        <dbReference type="EMBL" id="MBI3631067.1"/>
    </source>
</evidence>
<dbReference type="HAMAP" id="MF_00651">
    <property type="entry name" value="Nuclease_YqgF"/>
    <property type="match status" value="1"/>
</dbReference>
<evidence type="ECO:0000259" key="6">
    <source>
        <dbReference type="SMART" id="SM00732"/>
    </source>
</evidence>
<keyword evidence="2 5" id="KW-0690">Ribosome biogenesis</keyword>
<dbReference type="InterPro" id="IPR012337">
    <property type="entry name" value="RNaseH-like_sf"/>
</dbReference>
<dbReference type="Pfam" id="PF03652">
    <property type="entry name" value="RuvX"/>
    <property type="match status" value="1"/>
</dbReference>
<dbReference type="EC" id="3.1.-.-" evidence="5"/>
<keyword evidence="1 5" id="KW-0963">Cytoplasm</keyword>
<feature type="domain" description="YqgF/RNase H-like" evidence="6">
    <location>
        <begin position="1"/>
        <end position="101"/>
    </location>
</feature>
<keyword evidence="4 5" id="KW-0378">Hydrolase</keyword>
<dbReference type="GO" id="GO:0000967">
    <property type="term" value="P:rRNA 5'-end processing"/>
    <property type="evidence" value="ECO:0007669"/>
    <property type="project" value="UniProtKB-UniRule"/>
</dbReference>
<dbReference type="InterPro" id="IPR006641">
    <property type="entry name" value="YqgF/RNaseH-like_dom"/>
</dbReference>
<comment type="similarity">
    <text evidence="5">Belongs to the YqgF HJR family.</text>
</comment>
<dbReference type="NCBIfam" id="TIGR00250">
    <property type="entry name" value="RNAse_H_YqgF"/>
    <property type="match status" value="1"/>
</dbReference>
<proteinExistence type="inferred from homology"/>
<evidence type="ECO:0000256" key="1">
    <source>
        <dbReference type="ARBA" id="ARBA00022490"/>
    </source>
</evidence>
<dbReference type="CDD" id="cd16964">
    <property type="entry name" value="YqgF"/>
    <property type="match status" value="1"/>
</dbReference>
<dbReference type="AlphaFoldDB" id="A0A932QYD2"/>
<keyword evidence="3 5" id="KW-0540">Nuclease</keyword>
<evidence type="ECO:0000313" key="8">
    <source>
        <dbReference type="Proteomes" id="UP000753196"/>
    </source>
</evidence>
<dbReference type="Gene3D" id="3.30.420.140">
    <property type="entry name" value="YqgF/RNase H-like domain"/>
    <property type="match status" value="1"/>
</dbReference>
<dbReference type="SUPFAM" id="SSF53098">
    <property type="entry name" value="Ribonuclease H-like"/>
    <property type="match status" value="1"/>
</dbReference>
<dbReference type="Proteomes" id="UP000753196">
    <property type="component" value="Unassembled WGS sequence"/>
</dbReference>
<dbReference type="SMART" id="SM00732">
    <property type="entry name" value="YqgFc"/>
    <property type="match status" value="1"/>
</dbReference>
<gene>
    <name evidence="7" type="primary">ruvX</name>
    <name evidence="7" type="ORF">HY221_01910</name>
</gene>
<dbReference type="InterPro" id="IPR005227">
    <property type="entry name" value="YqgF"/>
</dbReference>
<dbReference type="InterPro" id="IPR037027">
    <property type="entry name" value="YqgF/RNaseH-like_dom_sf"/>
</dbReference>
<name>A0A932QYD2_9BACT</name>
<evidence type="ECO:0000256" key="4">
    <source>
        <dbReference type="ARBA" id="ARBA00022801"/>
    </source>
</evidence>
<dbReference type="EMBL" id="JACQCR010000044">
    <property type="protein sequence ID" value="MBI3631067.1"/>
    <property type="molecule type" value="Genomic_DNA"/>
</dbReference>
<dbReference type="PANTHER" id="PTHR33317:SF4">
    <property type="entry name" value="POLYNUCLEOTIDYL TRANSFERASE, RIBONUCLEASE H-LIKE SUPERFAMILY PROTEIN"/>
    <property type="match status" value="1"/>
</dbReference>
<comment type="function">
    <text evidence="5">Could be a nuclease involved in processing of the 5'-end of pre-16S rRNA.</text>
</comment>
<dbReference type="GO" id="GO:0004518">
    <property type="term" value="F:nuclease activity"/>
    <property type="evidence" value="ECO:0007669"/>
    <property type="project" value="UniProtKB-KW"/>
</dbReference>
<organism evidence="7 8">
    <name type="scientific">Candidatus Sungiibacteriota bacterium</name>
    <dbReference type="NCBI Taxonomy" id="2750080"/>
    <lineage>
        <taxon>Bacteria</taxon>
        <taxon>Candidatus Sungiibacteriota</taxon>
    </lineage>
</organism>
<dbReference type="PANTHER" id="PTHR33317">
    <property type="entry name" value="POLYNUCLEOTIDYL TRANSFERASE, RIBONUCLEASE H-LIKE SUPERFAMILY PROTEIN"/>
    <property type="match status" value="1"/>
</dbReference>
<comment type="subcellular location">
    <subcellularLocation>
        <location evidence="5">Cytoplasm</location>
    </subcellularLocation>
</comment>
<evidence type="ECO:0000256" key="3">
    <source>
        <dbReference type="ARBA" id="ARBA00022722"/>
    </source>
</evidence>
<accession>A0A932QYD2</accession>
<evidence type="ECO:0000256" key="5">
    <source>
        <dbReference type="HAMAP-Rule" id="MF_00651"/>
    </source>
</evidence>
<comment type="caution">
    <text evidence="7">The sequence shown here is derived from an EMBL/GenBank/DDBJ whole genome shotgun (WGS) entry which is preliminary data.</text>
</comment>
<dbReference type="GO" id="GO:0016788">
    <property type="term" value="F:hydrolase activity, acting on ester bonds"/>
    <property type="evidence" value="ECO:0007669"/>
    <property type="project" value="UniProtKB-UniRule"/>
</dbReference>
<protein>
    <recommendedName>
        <fullName evidence="5">Putative pre-16S rRNA nuclease</fullName>
        <ecNumber evidence="5">3.1.-.-</ecNumber>
    </recommendedName>
</protein>
<dbReference type="GO" id="GO:0005829">
    <property type="term" value="C:cytosol"/>
    <property type="evidence" value="ECO:0007669"/>
    <property type="project" value="TreeGrafter"/>
</dbReference>
<sequence>MRYLGIDYGRRRIGVAYSDEEGRIAFPDRVIAAGRDEAAIKEIVRLVSGAGAKEIVIGLPLGLDGKETEESGRVRAFARSLGQAAQLPVHLENEILTSRMATHVGVAKEMRDAASAAFILQSYLDKENRS</sequence>
<evidence type="ECO:0000256" key="2">
    <source>
        <dbReference type="ARBA" id="ARBA00022517"/>
    </source>
</evidence>